<keyword evidence="3" id="KW-1185">Reference proteome</keyword>
<dbReference type="EMBL" id="JAHCDA010000002">
    <property type="protein sequence ID" value="MBS7811331.1"/>
    <property type="molecule type" value="Genomic_DNA"/>
</dbReference>
<accession>A0ABS5QDJ4</accession>
<sequence length="244" mass="26042">MRTLSRTLRLAEFTVMGALGLLPALATAQTATSPAVTGSSAVSGLPSLRLFEIARRLELDGPEPDAMAVLISAGGLHVEAAQPLPNGMSRVVIAVPEDDDCLPRAASMVCSAIRVVFTSDPMRGGRVSRIEAFERLPGRSSVTEIFRTVALGLGPPLQTESWAEQIRGMPRNVWRRRWRPDTREGVFLEVMATSESEADEVPGLADPSGPAMGVGFVLVDKDIEESTLMASGRFACHGGELGCR</sequence>
<gene>
    <name evidence="2" type="ORF">KHU32_10305</name>
</gene>
<evidence type="ECO:0000256" key="1">
    <source>
        <dbReference type="SAM" id="SignalP"/>
    </source>
</evidence>
<feature type="chain" id="PRO_5046862325" evidence="1">
    <location>
        <begin position="29"/>
        <end position="244"/>
    </location>
</feature>
<keyword evidence="1" id="KW-0732">Signal</keyword>
<protein>
    <submittedName>
        <fullName evidence="2">Uncharacterized protein</fullName>
    </submittedName>
</protein>
<organism evidence="2 3">
    <name type="scientific">Roseococcus pinisoli</name>
    <dbReference type="NCBI Taxonomy" id="2835040"/>
    <lineage>
        <taxon>Bacteria</taxon>
        <taxon>Pseudomonadati</taxon>
        <taxon>Pseudomonadota</taxon>
        <taxon>Alphaproteobacteria</taxon>
        <taxon>Acetobacterales</taxon>
        <taxon>Roseomonadaceae</taxon>
        <taxon>Roseococcus</taxon>
    </lineage>
</organism>
<comment type="caution">
    <text evidence="2">The sequence shown here is derived from an EMBL/GenBank/DDBJ whole genome shotgun (WGS) entry which is preliminary data.</text>
</comment>
<reference evidence="2 3" key="1">
    <citation type="submission" date="2021-05" db="EMBL/GenBank/DDBJ databases">
        <title>Roseococcus sp. XZZS9, whole genome shotgun sequencing project.</title>
        <authorList>
            <person name="Zhao G."/>
            <person name="Shen L."/>
        </authorList>
    </citation>
    <scope>NUCLEOTIDE SEQUENCE [LARGE SCALE GENOMIC DNA]</scope>
    <source>
        <strain evidence="2 3">XZZS9</strain>
    </source>
</reference>
<dbReference type="RefSeq" id="WP_213670019.1">
    <property type="nucleotide sequence ID" value="NZ_JAHCDA010000002.1"/>
</dbReference>
<proteinExistence type="predicted"/>
<evidence type="ECO:0000313" key="3">
    <source>
        <dbReference type="Proteomes" id="UP000766336"/>
    </source>
</evidence>
<dbReference type="Proteomes" id="UP000766336">
    <property type="component" value="Unassembled WGS sequence"/>
</dbReference>
<feature type="signal peptide" evidence="1">
    <location>
        <begin position="1"/>
        <end position="28"/>
    </location>
</feature>
<evidence type="ECO:0000313" key="2">
    <source>
        <dbReference type="EMBL" id="MBS7811331.1"/>
    </source>
</evidence>
<name>A0ABS5QDJ4_9PROT</name>